<comment type="caution">
    <text evidence="2">The sequence shown here is derived from an EMBL/GenBank/DDBJ whole genome shotgun (WGS) entry which is preliminary data.</text>
</comment>
<evidence type="ECO:0000256" key="1">
    <source>
        <dbReference type="SAM" id="MobiDB-lite"/>
    </source>
</evidence>
<reference evidence="2 3" key="1">
    <citation type="journal article" date="2023" name="Sci. Data">
        <title>Genome assembly of the Korean intertidal mud-creeper Batillaria attramentaria.</title>
        <authorList>
            <person name="Patra A.K."/>
            <person name="Ho P.T."/>
            <person name="Jun S."/>
            <person name="Lee S.J."/>
            <person name="Kim Y."/>
            <person name="Won Y.J."/>
        </authorList>
    </citation>
    <scope>NUCLEOTIDE SEQUENCE [LARGE SCALE GENOMIC DNA]</scope>
    <source>
        <strain evidence="2">Wonlab-2016</strain>
    </source>
</reference>
<protein>
    <submittedName>
        <fullName evidence="2">Uncharacterized protein</fullName>
    </submittedName>
</protein>
<accession>A0ABD0LN93</accession>
<sequence>MKQPVRTTTIFPRTKTRVQLNLLWCSRTPRQPGDLEHSAGLGELGTTGHTSNAERGHGQTQQFTKRHGRWTTAHISRTTVQVRRTSVHVRRATAHIR</sequence>
<gene>
    <name evidence="2" type="ORF">BaRGS_00007990</name>
</gene>
<dbReference type="EMBL" id="JACVVK020000035">
    <property type="protein sequence ID" value="KAK7500746.1"/>
    <property type="molecule type" value="Genomic_DNA"/>
</dbReference>
<evidence type="ECO:0000313" key="3">
    <source>
        <dbReference type="Proteomes" id="UP001519460"/>
    </source>
</evidence>
<keyword evidence="3" id="KW-1185">Reference proteome</keyword>
<dbReference type="Proteomes" id="UP001519460">
    <property type="component" value="Unassembled WGS sequence"/>
</dbReference>
<proteinExistence type="predicted"/>
<evidence type="ECO:0000313" key="2">
    <source>
        <dbReference type="EMBL" id="KAK7500746.1"/>
    </source>
</evidence>
<name>A0ABD0LN93_9CAEN</name>
<organism evidence="2 3">
    <name type="scientific">Batillaria attramentaria</name>
    <dbReference type="NCBI Taxonomy" id="370345"/>
    <lineage>
        <taxon>Eukaryota</taxon>
        <taxon>Metazoa</taxon>
        <taxon>Spiralia</taxon>
        <taxon>Lophotrochozoa</taxon>
        <taxon>Mollusca</taxon>
        <taxon>Gastropoda</taxon>
        <taxon>Caenogastropoda</taxon>
        <taxon>Sorbeoconcha</taxon>
        <taxon>Cerithioidea</taxon>
        <taxon>Batillariidae</taxon>
        <taxon>Batillaria</taxon>
    </lineage>
</organism>
<dbReference type="AlphaFoldDB" id="A0ABD0LN93"/>
<feature type="region of interest" description="Disordered" evidence="1">
    <location>
        <begin position="29"/>
        <end position="68"/>
    </location>
</feature>